<evidence type="ECO:0000256" key="1">
    <source>
        <dbReference type="SAM" id="Phobius"/>
    </source>
</evidence>
<proteinExistence type="predicted"/>
<sequence length="106" mass="11906">MVWPFHSESSRTRAFKGEVRERWFAGVRCTPLTIVPLIAASAIFRLEFVGKPTFLSSPRVTNQFVSSLGLGLSLNNPKCNNIIITLFTKPILIILTLYFLDYNVGS</sequence>
<keyword evidence="1" id="KW-1133">Transmembrane helix</keyword>
<dbReference type="EMBL" id="HBUF01585292">
    <property type="protein sequence ID" value="CAG6771586.1"/>
    <property type="molecule type" value="Transcribed_RNA"/>
</dbReference>
<accession>A0A8D9AUW6</accession>
<keyword evidence="1" id="KW-0812">Transmembrane</keyword>
<organism evidence="2">
    <name type="scientific">Cacopsylla melanoneura</name>
    <dbReference type="NCBI Taxonomy" id="428564"/>
    <lineage>
        <taxon>Eukaryota</taxon>
        <taxon>Metazoa</taxon>
        <taxon>Ecdysozoa</taxon>
        <taxon>Arthropoda</taxon>
        <taxon>Hexapoda</taxon>
        <taxon>Insecta</taxon>
        <taxon>Pterygota</taxon>
        <taxon>Neoptera</taxon>
        <taxon>Paraneoptera</taxon>
        <taxon>Hemiptera</taxon>
        <taxon>Sternorrhyncha</taxon>
        <taxon>Psylloidea</taxon>
        <taxon>Psyllidae</taxon>
        <taxon>Psyllinae</taxon>
        <taxon>Cacopsylla</taxon>
    </lineage>
</organism>
<feature type="transmembrane region" description="Helical" evidence="1">
    <location>
        <begin position="23"/>
        <end position="44"/>
    </location>
</feature>
<feature type="transmembrane region" description="Helical" evidence="1">
    <location>
        <begin position="82"/>
        <end position="100"/>
    </location>
</feature>
<reference evidence="2" key="1">
    <citation type="submission" date="2021-05" db="EMBL/GenBank/DDBJ databases">
        <authorList>
            <person name="Alioto T."/>
            <person name="Alioto T."/>
            <person name="Gomez Garrido J."/>
        </authorList>
    </citation>
    <scope>NUCLEOTIDE SEQUENCE</scope>
</reference>
<keyword evidence="1" id="KW-0472">Membrane</keyword>
<name>A0A8D9AUW6_9HEMI</name>
<protein>
    <submittedName>
        <fullName evidence="2">Uncharacterized protein</fullName>
    </submittedName>
</protein>
<evidence type="ECO:0000313" key="2">
    <source>
        <dbReference type="EMBL" id="CAG6771587.1"/>
    </source>
</evidence>
<dbReference type="AlphaFoldDB" id="A0A8D9AUW6"/>
<dbReference type="EMBL" id="HBUF01585293">
    <property type="protein sequence ID" value="CAG6771587.1"/>
    <property type="molecule type" value="Transcribed_RNA"/>
</dbReference>